<keyword evidence="1" id="KW-0812">Transmembrane</keyword>
<proteinExistence type="predicted"/>
<feature type="transmembrane region" description="Helical" evidence="1">
    <location>
        <begin position="171"/>
        <end position="193"/>
    </location>
</feature>
<reference evidence="3 4" key="1">
    <citation type="submission" date="2019-06" db="EMBL/GenBank/DDBJ databases">
        <title>Cerasibacillus sp. nov., isolated from maize field.</title>
        <authorList>
            <person name="Lin S.-Y."/>
            <person name="Tsai C.-F."/>
            <person name="Young C.-C."/>
        </authorList>
    </citation>
    <scope>NUCLEOTIDE SEQUENCE [LARGE SCALE GENOMIC DNA]</scope>
    <source>
        <strain evidence="3 4">CC-CFT480</strain>
    </source>
</reference>
<sequence length="250" mass="28370">MDIRQRLSKKSNKFLEDLNAYLFAKGKNFKEIDVIIEELEVHLLEAERKGKPIEKVVGNSPGEYMEMISEEMPVDYSNWIKYAVIIILGSFTFQIFMDILNGPLSYSILEIVGDVTISILFILLTLVSFTWITKRGMSDRKAILVLTPVMIVPVAMFVGLIYLNRHVETPVIHFGVTSSWLIVSLASILVIAITLWAKSWVLVVILSLLILPEFLLGLTSLSIETQLIVSTIISYGGIFLYIWIVSRREK</sequence>
<keyword evidence="1" id="KW-1133">Transmembrane helix</keyword>
<dbReference type="Proteomes" id="UP000321574">
    <property type="component" value="Unassembled WGS sequence"/>
</dbReference>
<dbReference type="InterPro" id="IPR012963">
    <property type="entry name" value="HAAS_TM"/>
</dbReference>
<gene>
    <name evidence="3" type="ORF">FHP05_03565</name>
</gene>
<feature type="transmembrane region" description="Helical" evidence="1">
    <location>
        <begin position="143"/>
        <end position="165"/>
    </location>
</feature>
<dbReference type="EMBL" id="VDUW01000002">
    <property type="protein sequence ID" value="TXL66475.1"/>
    <property type="molecule type" value="Genomic_DNA"/>
</dbReference>
<dbReference type="RefSeq" id="WP_147665875.1">
    <property type="nucleotide sequence ID" value="NZ_VDUW01000002.1"/>
</dbReference>
<keyword evidence="1" id="KW-0472">Membrane</keyword>
<dbReference type="OrthoDB" id="1750748at2"/>
<dbReference type="PANTHER" id="PTHR41307">
    <property type="entry name" value="MEMBRANE PROTEIN-RELATED"/>
    <property type="match status" value="1"/>
</dbReference>
<dbReference type="SUPFAM" id="SSF158560">
    <property type="entry name" value="BH3980-like"/>
    <property type="match status" value="1"/>
</dbReference>
<dbReference type="AlphaFoldDB" id="A0A5C8NZN6"/>
<feature type="transmembrane region" description="Helical" evidence="1">
    <location>
        <begin position="79"/>
        <end position="96"/>
    </location>
</feature>
<dbReference type="Pfam" id="PF08006">
    <property type="entry name" value="HAAS_TM"/>
    <property type="match status" value="1"/>
</dbReference>
<organism evidence="3 4">
    <name type="scientific">Cerasibacillus terrae</name>
    <dbReference type="NCBI Taxonomy" id="2498845"/>
    <lineage>
        <taxon>Bacteria</taxon>
        <taxon>Bacillati</taxon>
        <taxon>Bacillota</taxon>
        <taxon>Bacilli</taxon>
        <taxon>Bacillales</taxon>
        <taxon>Bacillaceae</taxon>
        <taxon>Cerasibacillus</taxon>
    </lineage>
</organism>
<feature type="transmembrane region" description="Helical" evidence="1">
    <location>
        <begin position="227"/>
        <end position="245"/>
    </location>
</feature>
<feature type="domain" description="HAAS transmembrane region" evidence="2">
    <location>
        <begin position="93"/>
        <end position="206"/>
    </location>
</feature>
<feature type="transmembrane region" description="Helical" evidence="1">
    <location>
        <begin position="108"/>
        <end position="131"/>
    </location>
</feature>
<evidence type="ECO:0000259" key="2">
    <source>
        <dbReference type="Pfam" id="PF08006"/>
    </source>
</evidence>
<feature type="transmembrane region" description="Helical" evidence="1">
    <location>
        <begin position="200"/>
        <end position="221"/>
    </location>
</feature>
<dbReference type="PANTHER" id="PTHR41307:SF1">
    <property type="entry name" value="MEMBRANE PROTEIN"/>
    <property type="match status" value="1"/>
</dbReference>
<keyword evidence="4" id="KW-1185">Reference proteome</keyword>
<accession>A0A5C8NZN6</accession>
<protein>
    <recommendedName>
        <fullName evidence="2">HAAS transmembrane region domain-containing protein</fullName>
    </recommendedName>
</protein>
<evidence type="ECO:0000313" key="4">
    <source>
        <dbReference type="Proteomes" id="UP000321574"/>
    </source>
</evidence>
<name>A0A5C8NZN6_9BACI</name>
<evidence type="ECO:0000256" key="1">
    <source>
        <dbReference type="SAM" id="Phobius"/>
    </source>
</evidence>
<evidence type="ECO:0000313" key="3">
    <source>
        <dbReference type="EMBL" id="TXL66475.1"/>
    </source>
</evidence>
<comment type="caution">
    <text evidence="3">The sequence shown here is derived from an EMBL/GenBank/DDBJ whole genome shotgun (WGS) entry which is preliminary data.</text>
</comment>